<dbReference type="InterPro" id="IPR005312">
    <property type="entry name" value="DUF1759"/>
</dbReference>
<feature type="domain" description="SET" evidence="7">
    <location>
        <begin position="247"/>
        <end position="369"/>
    </location>
</feature>
<dbReference type="FunFam" id="1.25.40.70:FF:000011">
    <property type="entry name" value="Phosphatidylinositol 4-kinase alpha"/>
    <property type="match status" value="1"/>
</dbReference>
<evidence type="ECO:0000313" key="11">
    <source>
        <dbReference type="Proteomes" id="UP000054776"/>
    </source>
</evidence>
<dbReference type="GO" id="GO:0005886">
    <property type="term" value="C:plasma membrane"/>
    <property type="evidence" value="ECO:0007669"/>
    <property type="project" value="TreeGrafter"/>
</dbReference>
<dbReference type="SUPFAM" id="SSF56112">
    <property type="entry name" value="Protein kinase-like (PK-like)"/>
    <property type="match status" value="1"/>
</dbReference>
<accession>A0A0V1BXJ5</accession>
<dbReference type="InterPro" id="IPR016858">
    <property type="entry name" value="KMT5A-like"/>
</dbReference>
<dbReference type="InterPro" id="IPR043128">
    <property type="entry name" value="Rev_trsase/Diguanyl_cyclase"/>
</dbReference>
<feature type="compositionally biased region" description="Basic and acidic residues" evidence="6">
    <location>
        <begin position="116"/>
        <end position="127"/>
    </location>
</feature>
<organism evidence="10 11">
    <name type="scientific">Trichinella spiralis</name>
    <name type="common">Trichina worm</name>
    <dbReference type="NCBI Taxonomy" id="6334"/>
    <lineage>
        <taxon>Eukaryota</taxon>
        <taxon>Metazoa</taxon>
        <taxon>Ecdysozoa</taxon>
        <taxon>Nematoda</taxon>
        <taxon>Enoplea</taxon>
        <taxon>Dorylaimia</taxon>
        <taxon>Trichinellida</taxon>
        <taxon>Trichinellidae</taxon>
        <taxon>Trichinella</taxon>
    </lineage>
</organism>
<feature type="domain" description="PI3K/PI4K catalytic" evidence="8">
    <location>
        <begin position="2185"/>
        <end position="2459"/>
    </location>
</feature>
<feature type="region of interest" description="Disordered" evidence="6">
    <location>
        <begin position="2917"/>
        <end position="2938"/>
    </location>
</feature>
<gene>
    <name evidence="10" type="primary">PI4KA</name>
    <name evidence="10" type="ORF">T01_4751</name>
</gene>
<dbReference type="FunCoup" id="A0A0V1BXJ5">
    <property type="interactions" value="1794"/>
</dbReference>
<dbReference type="Gene3D" id="3.30.70.270">
    <property type="match status" value="1"/>
</dbReference>
<dbReference type="Gene3D" id="1.10.1070.11">
    <property type="entry name" value="Phosphatidylinositol 3-/4-kinase, catalytic domain"/>
    <property type="match status" value="1"/>
</dbReference>
<dbReference type="GO" id="GO:0048015">
    <property type="term" value="P:phosphatidylinositol-mediated signaling"/>
    <property type="evidence" value="ECO:0007669"/>
    <property type="project" value="TreeGrafter"/>
</dbReference>
<dbReference type="GO" id="GO:0005737">
    <property type="term" value="C:cytoplasm"/>
    <property type="evidence" value="ECO:0007669"/>
    <property type="project" value="TreeGrafter"/>
</dbReference>
<dbReference type="PROSITE" id="PS50280">
    <property type="entry name" value="SET"/>
    <property type="match status" value="1"/>
</dbReference>
<dbReference type="CDD" id="cd05167">
    <property type="entry name" value="PI4Kc_III_alpha"/>
    <property type="match status" value="1"/>
</dbReference>
<dbReference type="InterPro" id="IPR008042">
    <property type="entry name" value="Retrotrans_Pao"/>
</dbReference>
<protein>
    <submittedName>
        <fullName evidence="10">Phosphatidylinositol 4-kinase alpha</fullName>
    </submittedName>
</protein>
<proteinExistence type="inferred from homology"/>
<dbReference type="GO" id="GO:0140944">
    <property type="term" value="F:histone H4K20 monomethyltransferase activity"/>
    <property type="evidence" value="ECO:0007669"/>
    <property type="project" value="UniProtKB-EC"/>
</dbReference>
<dbReference type="PROSITE" id="PS00916">
    <property type="entry name" value="PI3_4_KINASE_2"/>
    <property type="match status" value="1"/>
</dbReference>
<dbReference type="Pfam" id="PF00613">
    <property type="entry name" value="PI3Ka"/>
    <property type="match status" value="1"/>
</dbReference>
<dbReference type="PROSITE" id="PS50290">
    <property type="entry name" value="PI3_4_KINASE_3"/>
    <property type="match status" value="1"/>
</dbReference>
<dbReference type="SMART" id="SM00146">
    <property type="entry name" value="PI3Kc"/>
    <property type="match status" value="1"/>
</dbReference>
<dbReference type="PANTHER" id="PTHR10048">
    <property type="entry name" value="PHOSPHATIDYLINOSITOL KINASE"/>
    <property type="match status" value="1"/>
</dbReference>
<dbReference type="InterPro" id="IPR042236">
    <property type="entry name" value="PI3K_accessory_sf"/>
</dbReference>
<keyword evidence="11" id="KW-1185">Reference proteome</keyword>
<dbReference type="Pfam" id="PF00856">
    <property type="entry name" value="SET"/>
    <property type="match status" value="1"/>
</dbReference>
<dbReference type="InterPro" id="IPR046341">
    <property type="entry name" value="SET_dom_sf"/>
</dbReference>
<evidence type="ECO:0000259" key="7">
    <source>
        <dbReference type="PROSITE" id="PS50280"/>
    </source>
</evidence>
<dbReference type="InterPro" id="IPR047266">
    <property type="entry name" value="KMT5A-like_SET"/>
</dbReference>
<dbReference type="CDD" id="cd01644">
    <property type="entry name" value="RT_pepA17"/>
    <property type="match status" value="1"/>
</dbReference>
<feature type="coiled-coil region" evidence="5">
    <location>
        <begin position="2583"/>
        <end position="2610"/>
    </location>
</feature>
<dbReference type="GO" id="GO:0004430">
    <property type="term" value="F:1-phosphatidylinositol 4-kinase activity"/>
    <property type="evidence" value="ECO:0007669"/>
    <property type="project" value="TreeGrafter"/>
</dbReference>
<keyword evidence="3 10" id="KW-0418">Kinase</keyword>
<dbReference type="Gene3D" id="2.170.270.10">
    <property type="entry name" value="SET domain"/>
    <property type="match status" value="1"/>
</dbReference>
<comment type="catalytic activity">
    <reaction evidence="4">
        <text>L-lysyl(20)-[histone H4] + S-adenosyl-L-methionine = N(6)-methyl-L-lysyl(20)-[histone H4] + S-adenosyl-L-homocysteine + H(+)</text>
        <dbReference type="Rhea" id="RHEA:60344"/>
        <dbReference type="Rhea" id="RHEA-COMP:15554"/>
        <dbReference type="Rhea" id="RHEA-COMP:15555"/>
        <dbReference type="ChEBI" id="CHEBI:15378"/>
        <dbReference type="ChEBI" id="CHEBI:29969"/>
        <dbReference type="ChEBI" id="CHEBI:57856"/>
        <dbReference type="ChEBI" id="CHEBI:59789"/>
        <dbReference type="ChEBI" id="CHEBI:61929"/>
        <dbReference type="EC" id="2.1.1.361"/>
    </reaction>
</comment>
<name>A0A0V1BXJ5_TRISP</name>
<dbReference type="PANTHER" id="PTHR10048:SF15">
    <property type="entry name" value="PHOSPHATIDYLINOSITOL 4-KINASE ALPHA"/>
    <property type="match status" value="1"/>
</dbReference>
<dbReference type="InterPro" id="IPR015433">
    <property type="entry name" value="PI3/4_kinase"/>
</dbReference>
<dbReference type="Proteomes" id="UP000054776">
    <property type="component" value="Unassembled WGS sequence"/>
</dbReference>
<dbReference type="Pfam" id="PF05380">
    <property type="entry name" value="Peptidase_A17"/>
    <property type="match status" value="1"/>
</dbReference>
<dbReference type="Pfam" id="PF19274">
    <property type="entry name" value="PI4K_N"/>
    <property type="match status" value="2"/>
</dbReference>
<dbReference type="Pfam" id="PF00078">
    <property type="entry name" value="RVT_1"/>
    <property type="match status" value="1"/>
</dbReference>
<dbReference type="SUPFAM" id="SSF56672">
    <property type="entry name" value="DNA/RNA polymerases"/>
    <property type="match status" value="1"/>
</dbReference>
<dbReference type="InterPro" id="IPR018936">
    <property type="entry name" value="PI3/4_kinase_CS"/>
</dbReference>
<evidence type="ECO:0000256" key="4">
    <source>
        <dbReference type="ARBA" id="ARBA00047784"/>
    </source>
</evidence>
<evidence type="ECO:0000256" key="5">
    <source>
        <dbReference type="SAM" id="Coils"/>
    </source>
</evidence>
<dbReference type="OrthoDB" id="10264149at2759"/>
<dbReference type="SMART" id="SM00145">
    <property type="entry name" value="PI3Ka"/>
    <property type="match status" value="1"/>
</dbReference>
<dbReference type="FunFam" id="1.10.1070.11:FF:000005">
    <property type="entry name" value="Phosphatidylinositol 4-kinase, catalytic, alpha"/>
    <property type="match status" value="1"/>
</dbReference>
<dbReference type="PROSITE" id="PS51571">
    <property type="entry name" value="SAM_MT43_PR_SET"/>
    <property type="match status" value="1"/>
</dbReference>
<dbReference type="Pfam" id="PF00454">
    <property type="entry name" value="PI3_PI4_kinase"/>
    <property type="match status" value="1"/>
</dbReference>
<dbReference type="PROSITE" id="PS51545">
    <property type="entry name" value="PIK_HELICAL"/>
    <property type="match status" value="1"/>
</dbReference>
<dbReference type="InterPro" id="IPR011009">
    <property type="entry name" value="Kinase-like_dom_sf"/>
</dbReference>
<keyword evidence="2" id="KW-0808">Transferase</keyword>
<dbReference type="InterPro" id="IPR001263">
    <property type="entry name" value="PI3K_accessory_dom"/>
</dbReference>
<dbReference type="PROSITE" id="PS00915">
    <property type="entry name" value="PI3_4_KINASE_1"/>
    <property type="match status" value="1"/>
</dbReference>
<dbReference type="InterPro" id="IPR036940">
    <property type="entry name" value="PI3/4_kinase_cat_sf"/>
</dbReference>
<dbReference type="GO" id="GO:0046854">
    <property type="term" value="P:phosphatidylinositol phosphate biosynthetic process"/>
    <property type="evidence" value="ECO:0007669"/>
    <property type="project" value="InterPro"/>
</dbReference>
<dbReference type="InterPro" id="IPR016024">
    <property type="entry name" value="ARM-type_fold"/>
</dbReference>
<dbReference type="FunFam" id="3.30.1010.10:FF:000009">
    <property type="entry name" value="Phosphatidylinositol 4-kinase, catalytic, alpha"/>
    <property type="match status" value="1"/>
</dbReference>
<dbReference type="InParanoid" id="A0A0V1BXJ5"/>
<evidence type="ECO:0000256" key="1">
    <source>
        <dbReference type="ARBA" id="ARBA00006209"/>
    </source>
</evidence>
<dbReference type="Pfam" id="PF03564">
    <property type="entry name" value="DUF1759"/>
    <property type="match status" value="1"/>
</dbReference>
<dbReference type="STRING" id="6334.A0A0V1BXJ5"/>
<dbReference type="InterPro" id="IPR000403">
    <property type="entry name" value="PI3/4_kinase_cat_dom"/>
</dbReference>
<comment type="similarity">
    <text evidence="1">Belongs to the PI3/PI4-kinase family. Type III PI4K subfamily.</text>
</comment>
<feature type="region of interest" description="Disordered" evidence="6">
    <location>
        <begin position="105"/>
        <end position="128"/>
    </location>
</feature>
<evidence type="ECO:0000256" key="6">
    <source>
        <dbReference type="SAM" id="MobiDB-lite"/>
    </source>
</evidence>
<evidence type="ECO:0000259" key="8">
    <source>
        <dbReference type="PROSITE" id="PS50290"/>
    </source>
</evidence>
<dbReference type="InterPro" id="IPR043502">
    <property type="entry name" value="DNA/RNA_pol_sf"/>
</dbReference>
<dbReference type="SMART" id="SM00317">
    <property type="entry name" value="SET"/>
    <property type="match status" value="1"/>
</dbReference>
<keyword evidence="5" id="KW-0175">Coiled coil</keyword>
<feature type="domain" description="PIK helical" evidence="9">
    <location>
        <begin position="1905"/>
        <end position="2083"/>
    </location>
</feature>
<dbReference type="InterPro" id="IPR000477">
    <property type="entry name" value="RT_dom"/>
</dbReference>
<dbReference type="Gene3D" id="3.30.1010.10">
    <property type="entry name" value="Phosphatidylinositol 3-kinase Catalytic Subunit, Chain A, domain 4"/>
    <property type="match status" value="1"/>
</dbReference>
<dbReference type="InterPro" id="IPR001214">
    <property type="entry name" value="SET_dom"/>
</dbReference>
<sequence>MSSSGLKAFFKTQKVAAIDDADSKKVYEISIGKLAVEQKTDDPNCDNVKREKSSKVKIKSGKSKVNNNQKLSSVQISTTCNRAAVESTEQRDLVEVDKQLARKNAREASSIKTTVGKKEPRQLEKKTVSANKRVVVQSGSLPILLSTDHHDIDHNKNDPLKNSTFPNGVPVVEAVGEVKIENGENLLRTSTKVGNSKKNSTKKKNSCNSRQITEFFTVRKSGRKTASELQEEKFDKLKKAILSVCQDGLEVCEFPVKGRGVIATKKFYRDDFVVEYRGELIDSTEAQRRERDYQNSSQVGCYMYYFSYKGKRYCVDATPESSHYGRLLNHSAKDPNVKSKIVNIDDNPRIIFVAKRDVEIGEELLYDYGDRRKDAIRAHPWLVERIFIHCPQRDADQYVVTNDALNALIALGIFCFESNFQHDKKIIPYIISLLENLMTTNFVHTGAESVKFKTILAERYVFYLNCILNEIAWRSESWKENIFRVQFDIFDSMCSLCKSLLTKNDLTMEEKISLIRTVCLLVGFFRCFGRCSAMDKAALICQIFPQKLTAVAKDLSQKSSTFDFQQQKSSVLPSETSIPFVLIKSVPLAKSDKEAKQSNGDKYYAKFREQFQSAIQLSNERYFIADVSNIDLKQFQIILDKLTNFLNSELLTKLDIYAMDIHMDGKLLHFTYSTISEIVVLVQLSFLKDCVQSFANNHILDDQITGSDLQKQIMKFVLSCFTYSQMDLNAKHDSTSKKVYAENVQKFKNLALSNGLAVELLVMVIDETEADNVCYRIIENLNNIHGHRILSAQVLLILVSLDALGCLAERFPCLSTTVIVSSLLNFLTDPSPALLKLYDLHKKRENSDLLKKKNAGRQSEMNCIQRFSSDFEKIRQTAINSLCRGLKNGLSVDLECINACLASISTSLYVAKTGEQHSGLIMQNAIFALGGMGVWLCDMPSVSSDILQIFQQKFTNPVSSMDVLIIHQLSEMILAGCTVIYSEVMKMFNKVTMESWSSSYTSSEDSGGNIYRHVSLAVINAFYNLAENIEGEAQKNDLLIRLLELFVQLGLEGKRISEKISSTAVKASSNAGNLGVLIPIIAALMRRMSFIADPRPRLHKLFRDFWSYCVVMGFTVEGSGLWPQTWYDGACTIAENSPVLIFTDNLRLLVKGSAISSDSVNPTDLQELRNSLLSQLGHPAEVVALVNKMEFAQCVYLLAVLRLETLRSVYSENSTAVHLIFGYLREKQAWHFFLNFFFFSNNFLQSCSSFSRSIRKDKSGIWTCMIAIALQVFKQYVRSAEQRRGDCRLKADLERHAQFLLVEFNSVFPEIRKCADRCLSLLVDTFPHLLWDRTLLHTILVILQLLHQSTSGDPNIDCKQLPVMDLPWNICLTDTVEERRKVCNDFAAKCQQILQEAITWAPSVTRSHLQQYISSRSVSAVSYLKHHHGLSLTVQSLLDAAQHDVCKAALLTDVESTSCFVSSISIQNYHLGEVGGMLAEMLPSGQSVRSLADRLLAEYDRACREDDLKLLKRSLMRICALFILEKDVCRRLLKSICCAPVNRYCEEVMELSVSCWEWILTAKPEIEIEFFQELSYAWKLLADLKLGIFREDPPLFDPSAVHGENQLNPNPPLVKPHKILIRFLSENISVAKFCNQDLVDIFLIIFMQSLNLAIGSGPGVTVKDVYFHNVATKGCLFSRHVAAVGARFHFLTSALGLLQSGSFTCGTVKCLLRKRIFAVALDYFAVAPQCPTQDSNALSEDISLLINFWKAVHADRKYLNRNMFGNFDNYTVDSGKSQASVRIQDQSLGRAESVQSHRSGQSNFPITASFSASQRYWANIATLTSYRKPPIRNQSNTMKFADDFLENSLKEFLRNRSLILNLVGNEIERLVAWYNPQGLPEKVLPGEDIVEQFRMKIFPDLIAENKIMKDCVRLLWDICPTIAIYIPARFKNLESVKSELGRLVRSNPALVRHIPAALPYLATVQTIENNGSELDHMLMWAPVSPAFALSFFSRQYPSHPTTAQYAIRVLKEYHPSVLLSYIPQIIQAVRYDPFNCVAEFILSMAKKSQLLAHQFIWNMQTNMYLDEEGKQKDPVLYEKLNSIMADLINSLSGEAKRFYEKEFQFFGEITAISAEIKPFPKGQERKDACLRALSRIKVVQGCYLPSDPEAVVVDIDYSSGTPMQRFVRFLFAAKAPFLARFKVKRCGGEQVEKLGQEAIDESVDANDNEQPTSDIFWQAAIFKVGDDVRQDMLALQLMELCLHVFKSVGLNVYLYPYRVVATAPGCGVIQCVPNSKSRDQLGRQTDFGLYEYFLTKFGDETSESFQNARRNFIQSMAAYSVFSFLLQIKDRHNGNIMLDTEGHIIHIDFGFMFESSPGGNLGFEPDFKLSGEMVAIMGGKMEAAPFRWFMDLCVKAFLAMRSHRETFSSLISLMLDTGLPCFRGRTIQLLQDRFAPHKSEKEAAQYMLQIVRRLMFGAWKPTKQFIQFFFTSMQFHLVHVSNSSLILNYLLQGTSEQQPMKFYCQKVGRVRGEIGTRPCKSTTFFVVPRLLHRKNAQLRWLRSALDDLRAALDSDRNHRQSCLMRVSEKWTKYDRVVEQLLEVSETAESIDTLIDERETLNDELMELRMKADHDSGIQIKEDPETKEIEQSTPSNVRLPKLEISKYNGDPHDWQRFHEEFSNSIHTNKNLSTIEKFSYLRSLLIGNAAAAIEGLPLNVANYDAAVTIPSDSFGRKEIIIEKHMKELQNFPTVTSQWDTNRLSQLANQLEVHVRGLEALQTPAEAYQAFLMPKILPRLPRELAVEWKRKRSEKRDNVQELLAFLKAEILIGERHGSLDSSTKSGSEIKKPITEKKIYPEKKYTMTASHASIKQACNLCQQDHQIWNCSKFLQMNIVERQVIARERGLCFACFRRGHGMFECKSKRRCIKPRCKEHHHPALHPEIDNQEKGSTQNQHPPTAAADAKIQVGCVLTTGRRSTLLQTARARLHDSNGNSMVVNCLFDSGSQRSFVKKSVADALKALCLPKICQKPKLVPNVNRLKHLTALQLADDFTENSGAFDVLIDLDYYYEFVDHKIKRGKKGEPVAVHSTLGWIICGPMTNEKRELTSFSHFVKVLYAKVDEQLDKAIRKFWEIETIGIMDDSDKADVDSTRAVQSFESTLQFDGIRYTVRLPWLKDDAQLPNNYHQALRRLQQIERSLKNNPRKAAHYERGMRESLEDFVEEVTDRTDYPGRIWYLPHHAVIREDKTTTKCRIVFDGSAQYGGVTLNQHIDVGPALQNDLVKALLRFRRFRIALQADISKMFLQIGLNEQDRDVCRFLWRSRDVQEAPRIYRFKRLCFGLSCSPFLAICVIRHHVKKYQHKFPEAVNEVLENMYVDDLLFSVDEEESAIEMVAQLRKMMKLGGFLFTKWASNHNEVLADVPFEGVTDESSNPMLKAFGITWNAERDELSYTIPSNVDPNTLDTKRQLISITAKMYDPLGYLSPYLIRAKILFQRLWQQGVDWDEKLPDNLHQEWKKWKMELMDIPEI</sequence>
<dbReference type="SUPFAM" id="SSF48371">
    <property type="entry name" value="ARM repeat"/>
    <property type="match status" value="1"/>
</dbReference>
<evidence type="ECO:0000259" key="9">
    <source>
        <dbReference type="PROSITE" id="PS51545"/>
    </source>
</evidence>
<evidence type="ECO:0000256" key="3">
    <source>
        <dbReference type="ARBA" id="ARBA00022777"/>
    </source>
</evidence>
<comment type="caution">
    <text evidence="10">The sequence shown here is derived from an EMBL/GenBank/DDBJ whole genome shotgun (WGS) entry which is preliminary data.</text>
</comment>
<dbReference type="eggNOG" id="KOG0902">
    <property type="taxonomic scope" value="Eukaryota"/>
</dbReference>
<reference evidence="10 11" key="1">
    <citation type="submission" date="2015-01" db="EMBL/GenBank/DDBJ databases">
        <title>Evolution of Trichinella species and genotypes.</title>
        <authorList>
            <person name="Korhonen P.K."/>
            <person name="Edoardo P."/>
            <person name="Giuseppe L.R."/>
            <person name="Gasser R.B."/>
        </authorList>
    </citation>
    <scope>NUCLEOTIDE SEQUENCE [LARGE SCALE GENOMIC DNA]</scope>
    <source>
        <strain evidence="10">ISS3</strain>
    </source>
</reference>
<dbReference type="EMBL" id="JYDH01000007">
    <property type="protein sequence ID" value="KRY41648.1"/>
    <property type="molecule type" value="Genomic_DNA"/>
</dbReference>
<dbReference type="CDD" id="cd10528">
    <property type="entry name" value="SET_SETD8"/>
    <property type="match status" value="1"/>
</dbReference>
<dbReference type="SUPFAM" id="SSF82199">
    <property type="entry name" value="SET domain"/>
    <property type="match status" value="1"/>
</dbReference>
<evidence type="ECO:0000313" key="10">
    <source>
        <dbReference type="EMBL" id="KRY41648.1"/>
    </source>
</evidence>
<dbReference type="Gene3D" id="3.10.10.10">
    <property type="entry name" value="HIV Type 1 Reverse Transcriptase, subunit A, domain 1"/>
    <property type="match status" value="1"/>
</dbReference>
<evidence type="ECO:0000256" key="2">
    <source>
        <dbReference type="ARBA" id="ARBA00022679"/>
    </source>
</evidence>
<dbReference type="Gene3D" id="1.25.40.70">
    <property type="entry name" value="Phosphatidylinositol 3-kinase, accessory domain (PIK)"/>
    <property type="match status" value="1"/>
</dbReference>
<dbReference type="InterPro" id="IPR045495">
    <property type="entry name" value="PI4K_N"/>
</dbReference>